<gene>
    <name evidence="1" type="ORF">DSM104443_02785</name>
</gene>
<evidence type="ECO:0000313" key="2">
    <source>
        <dbReference type="Proteomes" id="UP000501534"/>
    </source>
</evidence>
<dbReference type="Proteomes" id="UP000501534">
    <property type="component" value="Chromosome"/>
</dbReference>
<name>A0A6M4GZ45_9PROT</name>
<protein>
    <submittedName>
        <fullName evidence="1">Uncharacterized protein</fullName>
    </submittedName>
</protein>
<evidence type="ECO:0000313" key="1">
    <source>
        <dbReference type="EMBL" id="QJR11703.1"/>
    </source>
</evidence>
<accession>A0A6M4GZ45</accession>
<keyword evidence="2" id="KW-1185">Reference proteome</keyword>
<dbReference type="AlphaFoldDB" id="A0A6M4GZ45"/>
<dbReference type="EMBL" id="CP053069">
    <property type="protein sequence ID" value="QJR11703.1"/>
    <property type="molecule type" value="Genomic_DNA"/>
</dbReference>
<proteinExistence type="predicted"/>
<reference evidence="1 2" key="1">
    <citation type="submission" date="2020-04" db="EMBL/GenBank/DDBJ databases">
        <title>Usitatibacter rugosus gen. nov., sp. nov. and Usitatibacter palustris sp. nov., novel members of Usitatibacteraceae fam. nov. within the order Nitrosomonadales isolated from soil.</title>
        <authorList>
            <person name="Huber K.J."/>
            <person name="Neumann-Schaal M."/>
            <person name="Geppert A."/>
            <person name="Luckner M."/>
            <person name="Wanner G."/>
            <person name="Overmann J."/>
        </authorList>
    </citation>
    <scope>NUCLEOTIDE SEQUENCE [LARGE SCALE GENOMIC DNA]</scope>
    <source>
        <strain evidence="1 2">0125_3</strain>
    </source>
</reference>
<sequence>MPTRGNGPFERVAGIAIALVIALKLCDQQTAIPDRPQSATKIAPERRFRKECRDVQFREGLRLRKLDGAEPVLIPVPGEVRRSVPRPVTHTVDKCIEGRTFVCIRHPWTPKRPCDEVPPWSLRAPLGTAQAWTREIPFRNNFSTAVFKRHRGRFERIAPAQFRRNSIRCFGKTQEHRPVNGIDRCGTGYGLVPIAPVDASGHRPIDDQRDRIAILRRA</sequence>
<organism evidence="1 2">
    <name type="scientific">Usitatibacter rugosus</name>
    <dbReference type="NCBI Taxonomy" id="2732067"/>
    <lineage>
        <taxon>Bacteria</taxon>
        <taxon>Pseudomonadati</taxon>
        <taxon>Pseudomonadota</taxon>
        <taxon>Betaproteobacteria</taxon>
        <taxon>Nitrosomonadales</taxon>
        <taxon>Usitatibacteraceae</taxon>
        <taxon>Usitatibacter</taxon>
    </lineage>
</organism>
<dbReference type="KEGG" id="uru:DSM104443_02785"/>